<accession>A0A9X1YE93</accession>
<evidence type="ECO:0000313" key="5">
    <source>
        <dbReference type="Proteomes" id="UP001139516"/>
    </source>
</evidence>
<dbReference type="InterPro" id="IPR003723">
    <property type="entry name" value="Precorrin-6x_reduct"/>
</dbReference>
<evidence type="ECO:0000256" key="1">
    <source>
        <dbReference type="ARBA" id="ARBA00004953"/>
    </source>
</evidence>
<comment type="pathway">
    <text evidence="1">Cofactor biosynthesis; adenosylcobalamin biosynthesis.</text>
</comment>
<dbReference type="Proteomes" id="UP001139516">
    <property type="component" value="Unassembled WGS sequence"/>
</dbReference>
<dbReference type="RefSeq" id="WP_248669496.1">
    <property type="nucleotide sequence ID" value="NZ_JALPRX010000124.1"/>
</dbReference>
<dbReference type="AlphaFoldDB" id="A0A9X1YE93"/>
<keyword evidence="3 4" id="KW-0560">Oxidoreductase</keyword>
<reference evidence="4" key="1">
    <citation type="submission" date="2022-04" db="EMBL/GenBank/DDBJ databases">
        <title>Roseomonas acroporae sp. nov., isolated from coral Acropora digitifera.</title>
        <authorList>
            <person name="Sun H."/>
        </authorList>
    </citation>
    <scope>NUCLEOTIDE SEQUENCE</scope>
    <source>
        <strain evidence="4">NAR14</strain>
    </source>
</reference>
<dbReference type="GO" id="GO:0009236">
    <property type="term" value="P:cobalamin biosynthetic process"/>
    <property type="evidence" value="ECO:0007669"/>
    <property type="project" value="UniProtKB-KW"/>
</dbReference>
<proteinExistence type="predicted"/>
<evidence type="ECO:0000256" key="2">
    <source>
        <dbReference type="ARBA" id="ARBA00022573"/>
    </source>
</evidence>
<sequence>MAADSSRPKLLLLGGTTEASALARLLAADGRLDATLSLAGATRAPRPQPIPTRIGGFGGAGGLAQHLRETGTRLLVDATHPFAARISANAAAAARLAGVTLLAVRRPPWVAGPGDCWVAVPDMQAAARALGPLPRRVLLTVGRKELAPFAAAPGHRYLVRSVDPPPEALLPRGATVITATGPFALEDERALLRAHGIEAIVTKNSGGTATAAKLGAARELGVTVVMVARPAAPPEVEAVATAEAAMRWVARMAPA</sequence>
<dbReference type="EC" id="1.3.1.106" evidence="4"/>
<name>A0A9X1YE93_9PROT</name>
<dbReference type="GO" id="GO:0016994">
    <property type="term" value="F:precorrin-6A reductase activity"/>
    <property type="evidence" value="ECO:0007669"/>
    <property type="project" value="InterPro"/>
</dbReference>
<keyword evidence="2" id="KW-0169">Cobalamin biosynthesis</keyword>
<dbReference type="NCBIfam" id="TIGR00715">
    <property type="entry name" value="precor6x_red"/>
    <property type="match status" value="1"/>
</dbReference>
<keyword evidence="5" id="KW-1185">Reference proteome</keyword>
<dbReference type="EMBL" id="JALPRX010000124">
    <property type="protein sequence ID" value="MCK8787445.1"/>
    <property type="molecule type" value="Genomic_DNA"/>
</dbReference>
<evidence type="ECO:0000313" key="4">
    <source>
        <dbReference type="EMBL" id="MCK8787445.1"/>
    </source>
</evidence>
<dbReference type="PROSITE" id="PS51014">
    <property type="entry name" value="COBK_CBIJ"/>
    <property type="match status" value="1"/>
</dbReference>
<comment type="caution">
    <text evidence="4">The sequence shown here is derived from an EMBL/GenBank/DDBJ whole genome shotgun (WGS) entry which is preliminary data.</text>
</comment>
<protein>
    <submittedName>
        <fullName evidence="4">Cobalt-precorrin-6A reductase</fullName>
        <ecNumber evidence="4">1.3.1.106</ecNumber>
    </submittedName>
</protein>
<organism evidence="4 5">
    <name type="scientific">Roseomonas acroporae</name>
    <dbReference type="NCBI Taxonomy" id="2937791"/>
    <lineage>
        <taxon>Bacteria</taxon>
        <taxon>Pseudomonadati</taxon>
        <taxon>Pseudomonadota</taxon>
        <taxon>Alphaproteobacteria</taxon>
        <taxon>Acetobacterales</taxon>
        <taxon>Roseomonadaceae</taxon>
        <taxon>Roseomonas</taxon>
    </lineage>
</organism>
<dbReference type="NCBIfam" id="NF005968">
    <property type="entry name" value="PRK08057.1-2"/>
    <property type="match status" value="1"/>
</dbReference>
<evidence type="ECO:0000256" key="3">
    <source>
        <dbReference type="ARBA" id="ARBA00023002"/>
    </source>
</evidence>
<dbReference type="PANTHER" id="PTHR36925:SF1">
    <property type="entry name" value="COBALT-PRECORRIN-6A REDUCTASE"/>
    <property type="match status" value="1"/>
</dbReference>
<dbReference type="PANTHER" id="PTHR36925">
    <property type="entry name" value="COBALT-PRECORRIN-6A REDUCTASE"/>
    <property type="match status" value="1"/>
</dbReference>
<gene>
    <name evidence="4" type="ORF">M0638_24040</name>
</gene>
<dbReference type="Pfam" id="PF02571">
    <property type="entry name" value="CbiJ"/>
    <property type="match status" value="1"/>
</dbReference>